<dbReference type="Pfam" id="PF06730">
    <property type="entry name" value="FAM92"/>
    <property type="match status" value="1"/>
</dbReference>
<reference evidence="3 4" key="1">
    <citation type="journal article" date="2024" name="Insects">
        <title>An Improved Chromosome-Level Genome Assembly of the Firefly Pyrocoelia pectoralis.</title>
        <authorList>
            <person name="Fu X."/>
            <person name="Meyer-Rochow V.B."/>
            <person name="Ballantyne L."/>
            <person name="Zhu X."/>
        </authorList>
    </citation>
    <scope>NUCLEOTIDE SEQUENCE [LARGE SCALE GENOMIC DNA]</scope>
    <source>
        <strain evidence="3">XCY_ONT2</strain>
    </source>
</reference>
<evidence type="ECO:0000313" key="3">
    <source>
        <dbReference type="EMBL" id="KAK5645658.1"/>
    </source>
</evidence>
<dbReference type="PANTHER" id="PTHR21223">
    <property type="entry name" value="CBY1-INTERACTING BAR DOMAIN-CONTAINING PROTEIN HOMOLOG"/>
    <property type="match status" value="1"/>
</dbReference>
<dbReference type="SUPFAM" id="SSF103657">
    <property type="entry name" value="BAR/IMD domain-like"/>
    <property type="match status" value="1"/>
</dbReference>
<dbReference type="InterPro" id="IPR027267">
    <property type="entry name" value="AH/BAR_dom_sf"/>
</dbReference>
<evidence type="ECO:0000256" key="1">
    <source>
        <dbReference type="SAM" id="Coils"/>
    </source>
</evidence>
<dbReference type="EMBL" id="JAVRBK010000003">
    <property type="protein sequence ID" value="KAK5645658.1"/>
    <property type="molecule type" value="Genomic_DNA"/>
</dbReference>
<dbReference type="InterPro" id="IPR009602">
    <property type="entry name" value="CBAR/FAM92"/>
</dbReference>
<dbReference type="Proteomes" id="UP001329430">
    <property type="component" value="Chromosome 3"/>
</dbReference>
<keyword evidence="1" id="KW-0175">Coiled coil</keyword>
<comment type="caution">
    <text evidence="3">The sequence shown here is derived from an EMBL/GenBank/DDBJ whole genome shotgun (WGS) entry which is preliminary data.</text>
</comment>
<sequence>MLSSLRSKNNCEYDTKYVLDRIISTEHNFAELCNTFGQYSRKIARVRDKGDAICETLLSIANNEEINKSLPVGLTNLAASITSINDYGNARVQNIDTKIVDEFSKYETICKQAKDDVKQIFTAQERELAKRKQCKRVREKKSSRQIIQQAESELARAQKEVMKTVDNVEEKITTLEKQKLHDVKAILLDFVLTEIGYHTKALQQLTKAYNNVNQIDEDSDLQSFKELEFKKALNLSPFKTSQSLSAINTVTKKPIHSPGIPTNLRTFRSEETLEMSSDSEDSTLTEKSSPKVVKKYFK</sequence>
<proteinExistence type="predicted"/>
<evidence type="ECO:0000313" key="4">
    <source>
        <dbReference type="Proteomes" id="UP001329430"/>
    </source>
</evidence>
<evidence type="ECO:0000256" key="2">
    <source>
        <dbReference type="SAM" id="MobiDB-lite"/>
    </source>
</evidence>
<protein>
    <recommendedName>
        <fullName evidence="5">Protein FAM92A</fullName>
    </recommendedName>
</protein>
<keyword evidence="4" id="KW-1185">Reference proteome</keyword>
<name>A0AAN7VF58_9COLE</name>
<dbReference type="PANTHER" id="PTHR21223:SF2">
    <property type="entry name" value="CBY1-INTERACTING BAR DOMAIN-CONTAINING PROTEIN HOMOLOG"/>
    <property type="match status" value="1"/>
</dbReference>
<organism evidence="3 4">
    <name type="scientific">Pyrocoelia pectoralis</name>
    <dbReference type="NCBI Taxonomy" id="417401"/>
    <lineage>
        <taxon>Eukaryota</taxon>
        <taxon>Metazoa</taxon>
        <taxon>Ecdysozoa</taxon>
        <taxon>Arthropoda</taxon>
        <taxon>Hexapoda</taxon>
        <taxon>Insecta</taxon>
        <taxon>Pterygota</taxon>
        <taxon>Neoptera</taxon>
        <taxon>Endopterygota</taxon>
        <taxon>Coleoptera</taxon>
        <taxon>Polyphaga</taxon>
        <taxon>Elateriformia</taxon>
        <taxon>Elateroidea</taxon>
        <taxon>Lampyridae</taxon>
        <taxon>Lampyrinae</taxon>
        <taxon>Pyrocoelia</taxon>
    </lineage>
</organism>
<feature type="region of interest" description="Disordered" evidence="2">
    <location>
        <begin position="271"/>
        <end position="298"/>
    </location>
</feature>
<dbReference type="AlphaFoldDB" id="A0AAN7VF58"/>
<dbReference type="GO" id="GO:0036064">
    <property type="term" value="C:ciliary basal body"/>
    <property type="evidence" value="ECO:0007669"/>
    <property type="project" value="TreeGrafter"/>
</dbReference>
<gene>
    <name evidence="3" type="ORF">RI129_004122</name>
</gene>
<feature type="coiled-coil region" evidence="1">
    <location>
        <begin position="140"/>
        <end position="178"/>
    </location>
</feature>
<evidence type="ECO:0008006" key="5">
    <source>
        <dbReference type="Google" id="ProtNLM"/>
    </source>
</evidence>
<dbReference type="GO" id="GO:0060271">
    <property type="term" value="P:cilium assembly"/>
    <property type="evidence" value="ECO:0007669"/>
    <property type="project" value="TreeGrafter"/>
</dbReference>
<accession>A0AAN7VF58</accession>
<dbReference type="GO" id="GO:0035869">
    <property type="term" value="C:ciliary transition zone"/>
    <property type="evidence" value="ECO:0007669"/>
    <property type="project" value="TreeGrafter"/>
</dbReference>
<dbReference type="Gene3D" id="1.20.1270.60">
    <property type="entry name" value="Arfaptin homology (AH) domain/BAR domain"/>
    <property type="match status" value="1"/>
</dbReference>